<dbReference type="Proteomes" id="UP000031977">
    <property type="component" value="Unassembled WGS sequence"/>
</dbReference>
<dbReference type="PANTHER" id="PTHR35007:SF1">
    <property type="entry name" value="PILUS ASSEMBLY PROTEIN"/>
    <property type="match status" value="1"/>
</dbReference>
<comment type="subcellular location">
    <subcellularLocation>
        <location evidence="1">Cell membrane</location>
        <topology evidence="1">Multi-pass membrane protein</topology>
    </subcellularLocation>
</comment>
<sequence>MGGQLPLFMLLLFLSVFFISQALIMPSAGKKVKHRHLIQRIKESHKHIDQESISLLKENSLKHLSGIERFLVQFSLFAVFKKKLELAGIDMTFGKFLFLSFVVGVIIALLLLLFSQPWYMCVGAAFSLWVIEYFLIQKRIGDRLMKFEEQLPEALDIIKRVLQAGQPINQAFGEVGREMPEPIGPEFKNTFSLLNYGYDMRLAIMQMSERVPTVSMMAFSSAVLLQKETGGNLIENIEKLSRVLRSRFKLARKIKTISAESRMSAWVLVLAPFAMYIIIALLKPDYISILHNHPTGIKMIIGGMVSLFIGSIWIRRIVNFEV</sequence>
<proteinExistence type="predicted"/>
<feature type="transmembrane region" description="Helical" evidence="6">
    <location>
        <begin position="263"/>
        <end position="283"/>
    </location>
</feature>
<dbReference type="STRING" id="50718.SU60_14365"/>
<name>A0A0C3HQ69_9VIBR</name>
<keyword evidence="4 6" id="KW-1133">Transmembrane helix</keyword>
<evidence type="ECO:0000313" key="9">
    <source>
        <dbReference type="Proteomes" id="UP000031977"/>
    </source>
</evidence>
<feature type="transmembrane region" description="Helical" evidence="6">
    <location>
        <begin position="6"/>
        <end position="25"/>
    </location>
</feature>
<dbReference type="PANTHER" id="PTHR35007">
    <property type="entry name" value="INTEGRAL MEMBRANE PROTEIN-RELATED"/>
    <property type="match status" value="1"/>
</dbReference>
<evidence type="ECO:0000256" key="2">
    <source>
        <dbReference type="ARBA" id="ARBA00022475"/>
    </source>
</evidence>
<protein>
    <submittedName>
        <fullName evidence="8">Pilus assembly protein TadB</fullName>
    </submittedName>
</protein>
<keyword evidence="3 6" id="KW-0812">Transmembrane</keyword>
<dbReference type="EMBL" id="JXOK01000053">
    <property type="protein sequence ID" value="KIN10276.1"/>
    <property type="molecule type" value="Genomic_DNA"/>
</dbReference>
<feature type="transmembrane region" description="Helical" evidence="6">
    <location>
        <begin position="92"/>
        <end position="111"/>
    </location>
</feature>
<evidence type="ECO:0000259" key="7">
    <source>
        <dbReference type="Pfam" id="PF00482"/>
    </source>
</evidence>
<dbReference type="OrthoDB" id="5611741at2"/>
<organism evidence="8 9">
    <name type="scientific">Vibrio mytili</name>
    <dbReference type="NCBI Taxonomy" id="50718"/>
    <lineage>
        <taxon>Bacteria</taxon>
        <taxon>Pseudomonadati</taxon>
        <taxon>Pseudomonadota</taxon>
        <taxon>Gammaproteobacteria</taxon>
        <taxon>Vibrionales</taxon>
        <taxon>Vibrionaceae</taxon>
        <taxon>Vibrio</taxon>
    </lineage>
</organism>
<dbReference type="AlphaFoldDB" id="A0A0C3HQ69"/>
<accession>A0A0C3HQ69</accession>
<comment type="caution">
    <text evidence="8">The sequence shown here is derived from an EMBL/GenBank/DDBJ whole genome shotgun (WGS) entry which is preliminary data.</text>
</comment>
<keyword evidence="9" id="KW-1185">Reference proteome</keyword>
<dbReference type="GO" id="GO:0005886">
    <property type="term" value="C:plasma membrane"/>
    <property type="evidence" value="ECO:0007669"/>
    <property type="project" value="UniProtKB-SubCell"/>
</dbReference>
<evidence type="ECO:0000256" key="1">
    <source>
        <dbReference type="ARBA" id="ARBA00004651"/>
    </source>
</evidence>
<evidence type="ECO:0000313" key="8">
    <source>
        <dbReference type="EMBL" id="KIN10276.1"/>
    </source>
</evidence>
<keyword evidence="5 6" id="KW-0472">Membrane</keyword>
<dbReference type="RefSeq" id="WP_041156119.1">
    <property type="nucleotide sequence ID" value="NZ_CBCRVP010000009.1"/>
</dbReference>
<keyword evidence="2" id="KW-1003">Cell membrane</keyword>
<evidence type="ECO:0000256" key="6">
    <source>
        <dbReference type="SAM" id="Phobius"/>
    </source>
</evidence>
<evidence type="ECO:0000256" key="4">
    <source>
        <dbReference type="ARBA" id="ARBA00022989"/>
    </source>
</evidence>
<evidence type="ECO:0000256" key="5">
    <source>
        <dbReference type="ARBA" id="ARBA00023136"/>
    </source>
</evidence>
<feature type="transmembrane region" description="Helical" evidence="6">
    <location>
        <begin position="295"/>
        <end position="314"/>
    </location>
</feature>
<gene>
    <name evidence="8" type="ORF">SU60_14365</name>
</gene>
<dbReference type="InterPro" id="IPR018076">
    <property type="entry name" value="T2SS_GspF_dom"/>
</dbReference>
<reference evidence="8 9" key="1">
    <citation type="submission" date="2015-01" db="EMBL/GenBank/DDBJ databases">
        <title>Draft genome of Vibrio mytili type strain CAIM 528.</title>
        <authorList>
            <person name="Gonzalez-Castillo A."/>
            <person name="Gomez-Gil B."/>
            <person name="Enciso-Ibarra J."/>
        </authorList>
    </citation>
    <scope>NUCLEOTIDE SEQUENCE [LARGE SCALE GENOMIC DNA]</scope>
    <source>
        <strain evidence="8 9">CAIM 528</strain>
    </source>
</reference>
<dbReference type="Pfam" id="PF00482">
    <property type="entry name" value="T2SSF"/>
    <property type="match status" value="1"/>
</dbReference>
<feature type="transmembrane region" description="Helical" evidence="6">
    <location>
        <begin position="117"/>
        <end position="136"/>
    </location>
</feature>
<evidence type="ECO:0000256" key="3">
    <source>
        <dbReference type="ARBA" id="ARBA00022692"/>
    </source>
</evidence>
<feature type="domain" description="Type II secretion system protein GspF" evidence="7">
    <location>
        <begin position="160"/>
        <end position="279"/>
    </location>
</feature>